<accession>A0A1E3VR71</accession>
<evidence type="ECO:0000313" key="3">
    <source>
        <dbReference type="EMBL" id="ODR96037.1"/>
    </source>
</evidence>
<keyword evidence="2" id="KW-0732">Signal</keyword>
<feature type="signal peptide" evidence="2">
    <location>
        <begin position="1"/>
        <end position="23"/>
    </location>
</feature>
<protein>
    <submittedName>
        <fullName evidence="3">Uncharacterized protein</fullName>
    </submittedName>
</protein>
<dbReference type="EMBL" id="LPWF01000033">
    <property type="protein sequence ID" value="ODR96037.1"/>
    <property type="molecule type" value="Genomic_DNA"/>
</dbReference>
<dbReference type="RefSeq" id="WP_069442586.1">
    <property type="nucleotide sequence ID" value="NZ_LPWF01000033.1"/>
</dbReference>
<proteinExistence type="predicted"/>
<feature type="compositionally biased region" description="Basic residues" evidence="1">
    <location>
        <begin position="95"/>
        <end position="106"/>
    </location>
</feature>
<feature type="region of interest" description="Disordered" evidence="1">
    <location>
        <begin position="78"/>
        <end position="106"/>
    </location>
</feature>
<feature type="chain" id="PRO_5009138487" evidence="2">
    <location>
        <begin position="24"/>
        <end position="106"/>
    </location>
</feature>
<name>A0A1E3VR71_9HYPH</name>
<evidence type="ECO:0000313" key="4">
    <source>
        <dbReference type="Proteomes" id="UP000094472"/>
    </source>
</evidence>
<dbReference type="Proteomes" id="UP000094472">
    <property type="component" value="Unassembled WGS sequence"/>
</dbReference>
<sequence length="106" mass="11604">MTNRTGPLLVFGAGLLLAASAPAPDATAKDCGAWNNWCRPACGDWNAWCAGQSLPDVLSRMQPKSYFADPKWVGETYPFPKDPDAATAPKLDRKANKRARRKQAER</sequence>
<reference evidence="3 4" key="1">
    <citation type="journal article" date="2016" name="Environ. Microbiol.">
        <title>New Methyloceanibacter diversity from North Sea sediments includes methanotroph containing solely the soluble methane monooxygenase.</title>
        <authorList>
            <person name="Vekeman B."/>
            <person name="Kerckhof F.M."/>
            <person name="Cremers G."/>
            <person name="de Vos P."/>
            <person name="Vandamme P."/>
            <person name="Boon N."/>
            <person name="Op den Camp H.J."/>
            <person name="Heylen K."/>
        </authorList>
    </citation>
    <scope>NUCLEOTIDE SEQUENCE [LARGE SCALE GENOMIC DNA]</scope>
    <source>
        <strain evidence="3 4">R-67175</strain>
    </source>
</reference>
<keyword evidence="4" id="KW-1185">Reference proteome</keyword>
<organism evidence="3 4">
    <name type="scientific">Methyloceanibacter superfactus</name>
    <dbReference type="NCBI Taxonomy" id="1774969"/>
    <lineage>
        <taxon>Bacteria</taxon>
        <taxon>Pseudomonadati</taxon>
        <taxon>Pseudomonadota</taxon>
        <taxon>Alphaproteobacteria</taxon>
        <taxon>Hyphomicrobiales</taxon>
        <taxon>Hyphomicrobiaceae</taxon>
        <taxon>Methyloceanibacter</taxon>
    </lineage>
</organism>
<evidence type="ECO:0000256" key="1">
    <source>
        <dbReference type="SAM" id="MobiDB-lite"/>
    </source>
</evidence>
<gene>
    <name evidence="3" type="ORF">AUC69_02130</name>
</gene>
<comment type="caution">
    <text evidence="3">The sequence shown here is derived from an EMBL/GenBank/DDBJ whole genome shotgun (WGS) entry which is preliminary data.</text>
</comment>
<evidence type="ECO:0000256" key="2">
    <source>
        <dbReference type="SAM" id="SignalP"/>
    </source>
</evidence>
<dbReference type="OrthoDB" id="9914453at2"/>
<dbReference type="AlphaFoldDB" id="A0A1E3VR71"/>